<evidence type="ECO:0000313" key="3">
    <source>
        <dbReference type="Proteomes" id="UP000597444"/>
    </source>
</evidence>
<keyword evidence="3" id="KW-1185">Reference proteome</keyword>
<comment type="caution">
    <text evidence="2">The sequence shown here is derived from an EMBL/GenBank/DDBJ whole genome shotgun (WGS) entry which is preliminary data.</text>
</comment>
<evidence type="ECO:0000259" key="1">
    <source>
        <dbReference type="Pfam" id="PF12867"/>
    </source>
</evidence>
<gene>
    <name evidence="2" type="ORF">KSF_052160</name>
</gene>
<evidence type="ECO:0000313" key="2">
    <source>
        <dbReference type="EMBL" id="GHO95168.1"/>
    </source>
</evidence>
<dbReference type="Gene3D" id="1.20.120.450">
    <property type="entry name" value="dinb family like domain"/>
    <property type="match status" value="1"/>
</dbReference>
<dbReference type="RefSeq" id="WP_220205864.1">
    <property type="nucleotide sequence ID" value="NZ_BNJK01000001.1"/>
</dbReference>
<accession>A0A8J3N468</accession>
<sequence>MSEAPSTAEALDLLFTSATPGWFTPFATATDGLTAGQAATVPAPHFNSVWAVVNHVRYWQEVALLQLQHLPVDSAALGSEDGSGWPPIDDPTDEAAWQEARRRVLAANATLAQYVKTLTDAELDQSVAEGEVWNTRRHLIYSMIAHNSYHTCEITTIRHLHGWWFDAL</sequence>
<protein>
    <recommendedName>
        <fullName evidence="1">DinB-like domain-containing protein</fullName>
    </recommendedName>
</protein>
<dbReference type="Proteomes" id="UP000597444">
    <property type="component" value="Unassembled WGS sequence"/>
</dbReference>
<dbReference type="Pfam" id="PF12867">
    <property type="entry name" value="DinB_2"/>
    <property type="match status" value="1"/>
</dbReference>
<dbReference type="InterPro" id="IPR024775">
    <property type="entry name" value="DinB-like"/>
</dbReference>
<proteinExistence type="predicted"/>
<dbReference type="AlphaFoldDB" id="A0A8J3N468"/>
<dbReference type="SUPFAM" id="SSF109854">
    <property type="entry name" value="DinB/YfiT-like putative metalloenzymes"/>
    <property type="match status" value="1"/>
</dbReference>
<reference evidence="2" key="1">
    <citation type="submission" date="2020-10" db="EMBL/GenBank/DDBJ databases">
        <title>Taxonomic study of unclassified bacteria belonging to the class Ktedonobacteria.</title>
        <authorList>
            <person name="Yabe S."/>
            <person name="Wang C.M."/>
            <person name="Zheng Y."/>
            <person name="Sakai Y."/>
            <person name="Cavaletti L."/>
            <person name="Monciardini P."/>
            <person name="Donadio S."/>
        </authorList>
    </citation>
    <scope>NUCLEOTIDE SEQUENCE</scope>
    <source>
        <strain evidence="2">ID150040</strain>
    </source>
</reference>
<organism evidence="2 3">
    <name type="scientific">Reticulibacter mediterranei</name>
    <dbReference type="NCBI Taxonomy" id="2778369"/>
    <lineage>
        <taxon>Bacteria</taxon>
        <taxon>Bacillati</taxon>
        <taxon>Chloroflexota</taxon>
        <taxon>Ktedonobacteria</taxon>
        <taxon>Ktedonobacterales</taxon>
        <taxon>Reticulibacteraceae</taxon>
        <taxon>Reticulibacter</taxon>
    </lineage>
</organism>
<dbReference type="InterPro" id="IPR034660">
    <property type="entry name" value="DinB/YfiT-like"/>
</dbReference>
<dbReference type="EMBL" id="BNJK01000001">
    <property type="protein sequence ID" value="GHO95168.1"/>
    <property type="molecule type" value="Genomic_DNA"/>
</dbReference>
<name>A0A8J3N468_9CHLR</name>
<feature type="domain" description="DinB-like" evidence="1">
    <location>
        <begin position="28"/>
        <end position="151"/>
    </location>
</feature>